<sequence>MTTNIPPPPKEALPQPPLQLDLCFSQSYSANHANQKQQRHQQPPHSAPVVTSFPSPSQHRFHSQPFSPQSYEPASPPASGIVPSLRSMGSQANMSQNIDNTAYCLHASLSSLSLTPSVNSLGHQPELTRIASNGSNSSIKRPASLTSRHTVPVVKAVMDIKTAEVLSSLTFEDMPRCYVVAPPIVASSSGPFTPFRIVAPCQALGVRGQNTIHFPEHQGYTVNNAEEVMKTHGTVLQHFANLASLFAGASDSSFGKSLGKHAERFLKNVKPTTRVPLMKDTKELSTGVDGTSVQIEKFMTEHLHLESIAQLMRDITKSNTASDWAGGLQRIVSPGTGRSMWVCQDCFTGLQLGRYEWNDEQASLDDLIGYPDKTGAKSEAHLLNATAVDVYTQMIRGQSRIRNAVINILPAYFEAPERKATAMFSANQKLIQNLAKVLTEAHLTMVEINANQTRDSELMDKDNIYLHVRRLFSCYQLEYVKLSGLPFLLREKLPGFLDHAKFLSFDGVLVDNDKAVSNMKKLITENSDMEHLALTRAQMTSTGLKVLCSAHKNLRRIARLDLSNNRIDAEGIKELANQVMPTSLDLRFLDLSDNPKIGTVGCLSLLKAIWPASSHATRQKNLVSLQLANTGFCDEAASQLSRNIDGPSGIGALYNINLSGNQITKPGLLALMTCVSQNAHQSPLRKLSLSQHVSALSIPGAMDYEVVHFFGVHPTLTHLTLSKLSLGMVAQIVNLNKCLISLTVDDVVCVSPQDPHFALSCFNSLCQSIASNTVMQDLKIRSPWSFWALAFQSTGAAPNSSEQESNWLDAAGWMAVIENSLQRNTVLRCFQMRGVTNFEEELVLATAMAPPSITSPGSIFGGSLGRYGGSGMLGASEVARTDGESKMMALSQNIRMYLERNQVLYYGRKHGIEEQLINQY</sequence>
<dbReference type="GO" id="GO:0005096">
    <property type="term" value="F:GTPase activator activity"/>
    <property type="evidence" value="ECO:0007669"/>
    <property type="project" value="InterPro"/>
</dbReference>
<dbReference type="InterPro" id="IPR027038">
    <property type="entry name" value="RanGap"/>
</dbReference>
<proteinExistence type="predicted"/>
<dbReference type="InterPro" id="IPR001611">
    <property type="entry name" value="Leu-rich_rpt"/>
</dbReference>
<dbReference type="GO" id="GO:0048471">
    <property type="term" value="C:perinuclear region of cytoplasm"/>
    <property type="evidence" value="ECO:0007669"/>
    <property type="project" value="TreeGrafter"/>
</dbReference>
<dbReference type="Gene3D" id="3.80.10.10">
    <property type="entry name" value="Ribonuclease Inhibitor"/>
    <property type="match status" value="1"/>
</dbReference>
<evidence type="ECO:0000313" key="3">
    <source>
        <dbReference type="Proteomes" id="UP000193648"/>
    </source>
</evidence>
<feature type="compositionally biased region" description="Polar residues" evidence="1">
    <location>
        <begin position="24"/>
        <end position="44"/>
    </location>
</feature>
<gene>
    <name evidence="2" type="ORF">BCR41DRAFT_366749</name>
</gene>
<dbReference type="Pfam" id="PF13516">
    <property type="entry name" value="LRR_6"/>
    <property type="match status" value="3"/>
</dbReference>
<feature type="compositionally biased region" description="Polar residues" evidence="1">
    <location>
        <begin position="52"/>
        <end position="72"/>
    </location>
</feature>
<dbReference type="Proteomes" id="UP000193648">
    <property type="component" value="Unassembled WGS sequence"/>
</dbReference>
<protein>
    <submittedName>
        <fullName evidence="2">Uncharacterized protein</fullName>
    </submittedName>
</protein>
<dbReference type="RefSeq" id="XP_021886770.1">
    <property type="nucleotide sequence ID" value="XM_022026245.1"/>
</dbReference>
<dbReference type="PANTHER" id="PTHR24113">
    <property type="entry name" value="RAN GTPASE-ACTIVATING PROTEIN 1"/>
    <property type="match status" value="1"/>
</dbReference>
<dbReference type="OrthoDB" id="2392810at2759"/>
<dbReference type="GO" id="GO:0005634">
    <property type="term" value="C:nucleus"/>
    <property type="evidence" value="ECO:0007669"/>
    <property type="project" value="TreeGrafter"/>
</dbReference>
<name>A0A1Y2H3G9_9FUNG</name>
<feature type="compositionally biased region" description="Pro residues" evidence="1">
    <location>
        <begin position="1"/>
        <end position="17"/>
    </location>
</feature>
<dbReference type="GeneID" id="33568088"/>
<comment type="caution">
    <text evidence="2">The sequence shown here is derived from an EMBL/GenBank/DDBJ whole genome shotgun (WGS) entry which is preliminary data.</text>
</comment>
<dbReference type="InterPro" id="IPR032675">
    <property type="entry name" value="LRR_dom_sf"/>
</dbReference>
<dbReference type="PANTHER" id="PTHR24113:SF15">
    <property type="entry name" value="NACHT DOMAIN-CONTAINING PROTEIN"/>
    <property type="match status" value="1"/>
</dbReference>
<keyword evidence="3" id="KW-1185">Reference proteome</keyword>
<dbReference type="GO" id="GO:0006913">
    <property type="term" value="P:nucleocytoplasmic transport"/>
    <property type="evidence" value="ECO:0007669"/>
    <property type="project" value="TreeGrafter"/>
</dbReference>
<organism evidence="2 3">
    <name type="scientific">Lobosporangium transversale</name>
    <dbReference type="NCBI Taxonomy" id="64571"/>
    <lineage>
        <taxon>Eukaryota</taxon>
        <taxon>Fungi</taxon>
        <taxon>Fungi incertae sedis</taxon>
        <taxon>Mucoromycota</taxon>
        <taxon>Mortierellomycotina</taxon>
        <taxon>Mortierellomycetes</taxon>
        <taxon>Mortierellales</taxon>
        <taxon>Mortierellaceae</taxon>
        <taxon>Lobosporangium</taxon>
    </lineage>
</organism>
<dbReference type="GO" id="GO:0031267">
    <property type="term" value="F:small GTPase binding"/>
    <property type="evidence" value="ECO:0007669"/>
    <property type="project" value="TreeGrafter"/>
</dbReference>
<evidence type="ECO:0000256" key="1">
    <source>
        <dbReference type="SAM" id="MobiDB-lite"/>
    </source>
</evidence>
<dbReference type="AlphaFoldDB" id="A0A1Y2H3G9"/>
<dbReference type="SUPFAM" id="SSF52047">
    <property type="entry name" value="RNI-like"/>
    <property type="match status" value="1"/>
</dbReference>
<dbReference type="EMBL" id="MCFF01000001">
    <property type="protein sequence ID" value="ORZ29097.1"/>
    <property type="molecule type" value="Genomic_DNA"/>
</dbReference>
<dbReference type="GO" id="GO:0005829">
    <property type="term" value="C:cytosol"/>
    <property type="evidence" value="ECO:0007669"/>
    <property type="project" value="TreeGrafter"/>
</dbReference>
<evidence type="ECO:0000313" key="2">
    <source>
        <dbReference type="EMBL" id="ORZ29097.1"/>
    </source>
</evidence>
<reference evidence="2 3" key="1">
    <citation type="submission" date="2016-07" db="EMBL/GenBank/DDBJ databases">
        <title>Pervasive Adenine N6-methylation of Active Genes in Fungi.</title>
        <authorList>
            <consortium name="DOE Joint Genome Institute"/>
            <person name="Mondo S.J."/>
            <person name="Dannebaum R.O."/>
            <person name="Kuo R.C."/>
            <person name="Labutti K."/>
            <person name="Haridas S."/>
            <person name="Kuo A."/>
            <person name="Salamov A."/>
            <person name="Ahrendt S.R."/>
            <person name="Lipzen A."/>
            <person name="Sullivan W."/>
            <person name="Andreopoulos W.B."/>
            <person name="Clum A."/>
            <person name="Lindquist E."/>
            <person name="Daum C."/>
            <person name="Ramamoorthy G.K."/>
            <person name="Gryganskyi A."/>
            <person name="Culley D."/>
            <person name="Magnuson J.K."/>
            <person name="James T.Y."/>
            <person name="O'Malley M.A."/>
            <person name="Stajich J.E."/>
            <person name="Spatafora J.W."/>
            <person name="Visel A."/>
            <person name="Grigoriev I.V."/>
        </authorList>
    </citation>
    <scope>NUCLEOTIDE SEQUENCE [LARGE SCALE GENOMIC DNA]</scope>
    <source>
        <strain evidence="2 3">NRRL 3116</strain>
    </source>
</reference>
<feature type="region of interest" description="Disordered" evidence="1">
    <location>
        <begin position="1"/>
        <end position="88"/>
    </location>
</feature>
<dbReference type="InParanoid" id="A0A1Y2H3G9"/>
<accession>A0A1Y2H3G9</accession>